<dbReference type="Proteomes" id="UP001269081">
    <property type="component" value="Unassembled WGS sequence"/>
</dbReference>
<dbReference type="EMBL" id="JAVDWQ010000001">
    <property type="protein sequence ID" value="MDR7208511.1"/>
    <property type="molecule type" value="Genomic_DNA"/>
</dbReference>
<keyword evidence="2" id="KW-1185">Reference proteome</keyword>
<evidence type="ECO:0000313" key="1">
    <source>
        <dbReference type="EMBL" id="MDR7208511.1"/>
    </source>
</evidence>
<dbReference type="RefSeq" id="WP_310277362.1">
    <property type="nucleotide sequence ID" value="NZ_JAVDWQ010000001.1"/>
</dbReference>
<protein>
    <submittedName>
        <fullName evidence="1">Uncharacterized protein</fullName>
    </submittedName>
</protein>
<name>A0ABU1Y4S1_9FLAO</name>
<comment type="caution">
    <text evidence="1">The sequence shown here is derived from an EMBL/GenBank/DDBJ whole genome shotgun (WGS) entry which is preliminary data.</text>
</comment>
<sequence length="80" mass="8774">MENQFKKNRPSFKAVVDAFHESKVISSDITLKDLASVSDRLTSTLGVDDLASWTFIGPNFVYTGSDDIAPPEVIIRSGKV</sequence>
<organism evidence="1 2">
    <name type="scientific">Flavobacterium piscis</name>
    <dbReference type="NCBI Taxonomy" id="1114874"/>
    <lineage>
        <taxon>Bacteria</taxon>
        <taxon>Pseudomonadati</taxon>
        <taxon>Bacteroidota</taxon>
        <taxon>Flavobacteriia</taxon>
        <taxon>Flavobacteriales</taxon>
        <taxon>Flavobacteriaceae</taxon>
        <taxon>Flavobacterium</taxon>
    </lineage>
</organism>
<accession>A0ABU1Y4S1</accession>
<evidence type="ECO:0000313" key="2">
    <source>
        <dbReference type="Proteomes" id="UP001269081"/>
    </source>
</evidence>
<reference evidence="1 2" key="1">
    <citation type="submission" date="2023-07" db="EMBL/GenBank/DDBJ databases">
        <title>Sorghum-associated microbial communities from plants grown in Nebraska, USA.</title>
        <authorList>
            <person name="Schachtman D."/>
        </authorList>
    </citation>
    <scope>NUCLEOTIDE SEQUENCE [LARGE SCALE GENOMIC DNA]</scope>
    <source>
        <strain evidence="1 2">4129</strain>
    </source>
</reference>
<gene>
    <name evidence="1" type="ORF">J2W48_000432</name>
</gene>
<proteinExistence type="predicted"/>